<evidence type="ECO:0000256" key="6">
    <source>
        <dbReference type="ARBA" id="ARBA00022840"/>
    </source>
</evidence>
<dbReference type="NCBIfam" id="TIGR02433">
    <property type="entry name" value="lysidine_TilS_C"/>
    <property type="match status" value="1"/>
</dbReference>
<dbReference type="Pfam" id="PF11734">
    <property type="entry name" value="TilS_C"/>
    <property type="match status" value="1"/>
</dbReference>
<dbReference type="Gene3D" id="3.40.50.620">
    <property type="entry name" value="HUPs"/>
    <property type="match status" value="1"/>
</dbReference>
<comment type="similarity">
    <text evidence="8">Belongs to the tRNA(Ile)-lysidine synthase family.</text>
</comment>
<dbReference type="EMBL" id="JADCLJ010000005">
    <property type="protein sequence ID" value="MBE4906681.1"/>
    <property type="molecule type" value="Genomic_DNA"/>
</dbReference>
<dbReference type="PANTHER" id="PTHR43033:SF1">
    <property type="entry name" value="TRNA(ILE)-LYSIDINE SYNTHASE-RELATED"/>
    <property type="match status" value="1"/>
</dbReference>
<dbReference type="InterPro" id="IPR012796">
    <property type="entry name" value="Lysidine-tRNA-synth_C"/>
</dbReference>
<reference evidence="10 11" key="1">
    <citation type="submission" date="2020-10" db="EMBL/GenBank/DDBJ databases">
        <title>Bacillus sp. HD4P25, an endophyte from a halophyte.</title>
        <authorList>
            <person name="Sun J.-Q."/>
        </authorList>
    </citation>
    <scope>NUCLEOTIDE SEQUENCE [LARGE SCALE GENOMIC DNA]</scope>
    <source>
        <strain evidence="10 11">YIM 93174</strain>
    </source>
</reference>
<dbReference type="InterPro" id="IPR012795">
    <property type="entry name" value="tRNA_Ile_lys_synt_N"/>
</dbReference>
<dbReference type="InterPro" id="IPR012094">
    <property type="entry name" value="tRNA_Ile_lys_synt"/>
</dbReference>
<dbReference type="Pfam" id="PF01171">
    <property type="entry name" value="ATP_bind_3"/>
    <property type="match status" value="1"/>
</dbReference>
<evidence type="ECO:0000259" key="9">
    <source>
        <dbReference type="SMART" id="SM00977"/>
    </source>
</evidence>
<dbReference type="RefSeq" id="WP_193534178.1">
    <property type="nucleotide sequence ID" value="NZ_JADCLJ010000005.1"/>
</dbReference>
<comment type="caution">
    <text evidence="10">The sequence shown here is derived from an EMBL/GenBank/DDBJ whole genome shotgun (WGS) entry which is preliminary data.</text>
</comment>
<dbReference type="InterPro" id="IPR014729">
    <property type="entry name" value="Rossmann-like_a/b/a_fold"/>
</dbReference>
<feature type="domain" description="Lysidine-tRNA(Ile) synthetase C-terminal" evidence="9">
    <location>
        <begin position="384"/>
        <end position="457"/>
    </location>
</feature>
<dbReference type="SMART" id="SM00977">
    <property type="entry name" value="TilS_C"/>
    <property type="match status" value="1"/>
</dbReference>
<keyword evidence="6 8" id="KW-0067">ATP-binding</keyword>
<dbReference type="HAMAP" id="MF_01161">
    <property type="entry name" value="tRNA_Ile_lys_synt"/>
    <property type="match status" value="1"/>
</dbReference>
<dbReference type="GO" id="GO:0032267">
    <property type="term" value="F:tRNA(Ile)-lysidine synthase activity"/>
    <property type="evidence" value="ECO:0007669"/>
    <property type="project" value="UniProtKB-EC"/>
</dbReference>
<keyword evidence="2 8" id="KW-0963">Cytoplasm</keyword>
<dbReference type="SUPFAM" id="SSF52402">
    <property type="entry name" value="Adenine nucleotide alpha hydrolases-like"/>
    <property type="match status" value="1"/>
</dbReference>
<dbReference type="InterPro" id="IPR011063">
    <property type="entry name" value="TilS/TtcA_N"/>
</dbReference>
<gene>
    <name evidence="8 10" type="primary">tilS</name>
    <name evidence="10" type="ORF">IMZ08_01255</name>
</gene>
<feature type="binding site" evidence="8">
    <location>
        <begin position="26"/>
        <end position="31"/>
    </location>
    <ligand>
        <name>ATP</name>
        <dbReference type="ChEBI" id="CHEBI:30616"/>
    </ligand>
</feature>
<comment type="subcellular location">
    <subcellularLocation>
        <location evidence="1 8">Cytoplasm</location>
    </subcellularLocation>
</comment>
<keyword evidence="4 8" id="KW-0819">tRNA processing</keyword>
<comment type="domain">
    <text evidence="8">The N-terminal region contains the highly conserved SGGXDS motif, predicted to be a P-loop motif involved in ATP binding.</text>
</comment>
<dbReference type="Proteomes" id="UP001516662">
    <property type="component" value="Unassembled WGS sequence"/>
</dbReference>
<comment type="function">
    <text evidence="8">Ligates lysine onto the cytidine present at position 34 of the AUA codon-specific tRNA(Ile) that contains the anticodon CAU, in an ATP-dependent manner. Cytidine is converted to lysidine, thus changing the amino acid specificity of the tRNA from methionine to isoleucine.</text>
</comment>
<protein>
    <recommendedName>
        <fullName evidence="8">tRNA(Ile)-lysidine synthase</fullName>
        <ecNumber evidence="8">6.3.4.19</ecNumber>
    </recommendedName>
    <alternativeName>
        <fullName evidence="8">tRNA(Ile)-2-lysyl-cytidine synthase</fullName>
    </alternativeName>
    <alternativeName>
        <fullName evidence="8">tRNA(Ile)-lysidine synthetase</fullName>
    </alternativeName>
</protein>
<name>A0ABR9QDV4_9BACI</name>
<comment type="catalytic activity">
    <reaction evidence="7 8">
        <text>cytidine(34) in tRNA(Ile2) + L-lysine + ATP = lysidine(34) in tRNA(Ile2) + AMP + diphosphate + H(+)</text>
        <dbReference type="Rhea" id="RHEA:43744"/>
        <dbReference type="Rhea" id="RHEA-COMP:10625"/>
        <dbReference type="Rhea" id="RHEA-COMP:10670"/>
        <dbReference type="ChEBI" id="CHEBI:15378"/>
        <dbReference type="ChEBI" id="CHEBI:30616"/>
        <dbReference type="ChEBI" id="CHEBI:32551"/>
        <dbReference type="ChEBI" id="CHEBI:33019"/>
        <dbReference type="ChEBI" id="CHEBI:82748"/>
        <dbReference type="ChEBI" id="CHEBI:83665"/>
        <dbReference type="ChEBI" id="CHEBI:456215"/>
        <dbReference type="EC" id="6.3.4.19"/>
    </reaction>
</comment>
<sequence>MLQQVNDFINKHQLLEKNTKIIVGVSGGPDSLALLHFLWNHRTIWNVHIIAAHVDHMFRGKQSEEDMNFVKKICEAHDIPFEGVQIDVSSHQNSHGVSAQVAARECRFTYFKQMMEKHQAQYIALGHHGDDQIETILMRLVRGSTWEGQAGIKAKRAFSNGYIIRPFLAVTKEMIEEYCFKNNLQPRIDPSNEKATYTRNRYRHTILPFLKEENRNVHERFQQFSEALLEDEKYLQELTVDKMNTVIRRIGVDEINLKISSFMNMPNPLQRRGIQLILNYLYGEIPSTLSNIHIESLLTLLSGNRSSGTLHFPNHLRVERSYDDCLFTFHEMKNSSFCFTIDGPGQSILPGGGVIITEVWEHYPSDKTGNNYFIIDPDTLSFPLKVRNREIGDKMTLKGMKGRKKVKDIFIDRKIPMKDRDIWPIIENGTGDIIWLPGLKKSTYEATDRSKGRYILLQHKGNQRLGGKVE</sequence>
<evidence type="ECO:0000256" key="3">
    <source>
        <dbReference type="ARBA" id="ARBA00022598"/>
    </source>
</evidence>
<dbReference type="Gene3D" id="3.30.465.60">
    <property type="match status" value="1"/>
</dbReference>
<dbReference type="InterPro" id="IPR015262">
    <property type="entry name" value="tRNA_Ile_lys_synt_subst-bd"/>
</dbReference>
<dbReference type="SUPFAM" id="SSF82829">
    <property type="entry name" value="MesJ substrate recognition domain-like"/>
    <property type="match status" value="1"/>
</dbReference>
<keyword evidence="5 8" id="KW-0547">Nucleotide-binding</keyword>
<dbReference type="NCBIfam" id="TIGR02432">
    <property type="entry name" value="lysidine_TilS_N"/>
    <property type="match status" value="1"/>
</dbReference>
<dbReference type="SUPFAM" id="SSF56037">
    <property type="entry name" value="PheT/TilS domain"/>
    <property type="match status" value="1"/>
</dbReference>
<evidence type="ECO:0000256" key="2">
    <source>
        <dbReference type="ARBA" id="ARBA00022490"/>
    </source>
</evidence>
<evidence type="ECO:0000256" key="8">
    <source>
        <dbReference type="HAMAP-Rule" id="MF_01161"/>
    </source>
</evidence>
<proteinExistence type="inferred from homology"/>
<evidence type="ECO:0000313" key="10">
    <source>
        <dbReference type="EMBL" id="MBE4906681.1"/>
    </source>
</evidence>
<evidence type="ECO:0000256" key="4">
    <source>
        <dbReference type="ARBA" id="ARBA00022694"/>
    </source>
</evidence>
<dbReference type="PANTHER" id="PTHR43033">
    <property type="entry name" value="TRNA(ILE)-LYSIDINE SYNTHASE-RELATED"/>
    <property type="match status" value="1"/>
</dbReference>
<evidence type="ECO:0000256" key="7">
    <source>
        <dbReference type="ARBA" id="ARBA00048539"/>
    </source>
</evidence>
<evidence type="ECO:0000256" key="5">
    <source>
        <dbReference type="ARBA" id="ARBA00022741"/>
    </source>
</evidence>
<accession>A0ABR9QDV4</accession>
<keyword evidence="3 8" id="KW-0436">Ligase</keyword>
<dbReference type="EC" id="6.3.4.19" evidence="8"/>
<keyword evidence="11" id="KW-1185">Reference proteome</keyword>
<organism evidence="10 11">
    <name type="scientific">Litchfieldia luteola</name>
    <dbReference type="NCBI Taxonomy" id="682179"/>
    <lineage>
        <taxon>Bacteria</taxon>
        <taxon>Bacillati</taxon>
        <taxon>Bacillota</taxon>
        <taxon>Bacilli</taxon>
        <taxon>Bacillales</taxon>
        <taxon>Bacillaceae</taxon>
        <taxon>Litchfieldia</taxon>
    </lineage>
</organism>
<dbReference type="Pfam" id="PF09179">
    <property type="entry name" value="TilS"/>
    <property type="match status" value="1"/>
</dbReference>
<dbReference type="CDD" id="cd01992">
    <property type="entry name" value="TilS_N"/>
    <property type="match status" value="1"/>
</dbReference>
<evidence type="ECO:0000313" key="11">
    <source>
        <dbReference type="Proteomes" id="UP001516662"/>
    </source>
</evidence>
<evidence type="ECO:0000256" key="1">
    <source>
        <dbReference type="ARBA" id="ARBA00004496"/>
    </source>
</evidence>